<dbReference type="EMBL" id="BPLQ01003870">
    <property type="protein sequence ID" value="GIY03979.1"/>
    <property type="molecule type" value="Genomic_DNA"/>
</dbReference>
<dbReference type="GO" id="GO:0005634">
    <property type="term" value="C:nucleus"/>
    <property type="evidence" value="ECO:0007669"/>
    <property type="project" value="TreeGrafter"/>
</dbReference>
<protein>
    <submittedName>
        <fullName evidence="1">E3 ubiquitin-protein ligase XIAP</fullName>
    </submittedName>
</protein>
<dbReference type="InterPro" id="IPR050784">
    <property type="entry name" value="IAP"/>
</dbReference>
<accession>A0AAV4Q3T0</accession>
<dbReference type="InterPro" id="IPR001370">
    <property type="entry name" value="BIR_rpt"/>
</dbReference>
<dbReference type="AlphaFoldDB" id="A0AAV4Q3T0"/>
<gene>
    <name evidence="1" type="primary">xiap</name>
    <name evidence="1" type="ORF">CDAR_304771</name>
</gene>
<dbReference type="Gene3D" id="1.10.1170.10">
    <property type="entry name" value="Inhibitor Of Apoptosis Protein (2mihbC-IAP-1), Chain A"/>
    <property type="match status" value="4"/>
</dbReference>
<evidence type="ECO:0000313" key="1">
    <source>
        <dbReference type="EMBL" id="GIY03979.1"/>
    </source>
</evidence>
<sequence length="601" mass="71609">MMQQKVYGTEILNTPLTNDRCKEFKCERKRLETFRGWLNRYPVREHLAHYGFIYLNSADRVQCVFCKVVLCDWKRRHNPLQRHAETSPDCPFLRGLNVGNIPLQREYNTVRLYRYDGKKWKAPSNMNETSKRLDSFQNWPHQVYLDKNEFVHSGLYFTGIEDCVKCFSCNVEMYDWDLNDDPMLYHELFSPECEYLKTINFPRPLDNENDFYKTKIHRLDSFENWNCLWKYPQDPSALATQGFFYNENRDVVQCVFCGVIITEWNDDESVIEKHVKVSYKCPFLLGRPVGNKDRDLAQQIKSTNSYSNAEMKDEEKRRETFKTWPYFGIDTRELAHVGFYYIGKRDLVKCFKCDGVLGDWSRYDNPWVEHQRHFPKCDYVKMMNCFRREGTGAYFYKVLNPYTPIEEDYKPKKGHDDDTCKLCQSGDLNTLFEPCCHLVSCEDCSLKLFKCPHPVWRVYIPAHVLRWIIRIWTLLVERWKKNYFGSYIVKRTTAERMVRVIVAIHPGFHLPELSLQCKINETTFTLDVQSNEIIFETNLIVDNAEEWFTIMGFEQTRPGEWRMDEVPSLEMWIWAATRLLSKVHLGPLLKNDDLLEKKKEE</sequence>
<dbReference type="Pfam" id="PF00653">
    <property type="entry name" value="BIR"/>
    <property type="match status" value="4"/>
</dbReference>
<dbReference type="SMART" id="SM00238">
    <property type="entry name" value="BIR"/>
    <property type="match status" value="4"/>
</dbReference>
<dbReference type="InterPro" id="IPR013083">
    <property type="entry name" value="Znf_RING/FYVE/PHD"/>
</dbReference>
<evidence type="ECO:0000313" key="2">
    <source>
        <dbReference type="Proteomes" id="UP001054837"/>
    </source>
</evidence>
<dbReference type="GO" id="GO:0043066">
    <property type="term" value="P:negative regulation of apoptotic process"/>
    <property type="evidence" value="ECO:0007669"/>
    <property type="project" value="TreeGrafter"/>
</dbReference>
<proteinExistence type="predicted"/>
<dbReference type="Pfam" id="PF13920">
    <property type="entry name" value="zf-C3HC4_3"/>
    <property type="match status" value="1"/>
</dbReference>
<dbReference type="PANTHER" id="PTHR10044">
    <property type="entry name" value="INHIBITOR OF APOPTOSIS"/>
    <property type="match status" value="1"/>
</dbReference>
<dbReference type="GO" id="GO:0043027">
    <property type="term" value="F:cysteine-type endopeptidase inhibitor activity involved in apoptotic process"/>
    <property type="evidence" value="ECO:0007669"/>
    <property type="project" value="TreeGrafter"/>
</dbReference>
<keyword evidence="2" id="KW-1185">Reference proteome</keyword>
<dbReference type="CDD" id="cd00022">
    <property type="entry name" value="BIR"/>
    <property type="match status" value="4"/>
</dbReference>
<comment type="caution">
    <text evidence="1">The sequence shown here is derived from an EMBL/GenBank/DDBJ whole genome shotgun (WGS) entry which is preliminary data.</text>
</comment>
<dbReference type="PANTHER" id="PTHR10044:SF139">
    <property type="entry name" value="DEATH-ASSOCIATED INHIBITOR OF APOPTOSIS 2"/>
    <property type="match status" value="1"/>
</dbReference>
<dbReference type="GO" id="GO:0061630">
    <property type="term" value="F:ubiquitin protein ligase activity"/>
    <property type="evidence" value="ECO:0007669"/>
    <property type="project" value="TreeGrafter"/>
</dbReference>
<dbReference type="GO" id="GO:0005737">
    <property type="term" value="C:cytoplasm"/>
    <property type="evidence" value="ECO:0007669"/>
    <property type="project" value="TreeGrafter"/>
</dbReference>
<dbReference type="SUPFAM" id="SSF57924">
    <property type="entry name" value="Inhibitor of apoptosis (IAP) repeat"/>
    <property type="match status" value="4"/>
</dbReference>
<organism evidence="1 2">
    <name type="scientific">Caerostris darwini</name>
    <dbReference type="NCBI Taxonomy" id="1538125"/>
    <lineage>
        <taxon>Eukaryota</taxon>
        <taxon>Metazoa</taxon>
        <taxon>Ecdysozoa</taxon>
        <taxon>Arthropoda</taxon>
        <taxon>Chelicerata</taxon>
        <taxon>Arachnida</taxon>
        <taxon>Araneae</taxon>
        <taxon>Araneomorphae</taxon>
        <taxon>Entelegynae</taxon>
        <taxon>Araneoidea</taxon>
        <taxon>Araneidae</taxon>
        <taxon>Caerostris</taxon>
    </lineage>
</organism>
<dbReference type="Gene3D" id="3.30.40.10">
    <property type="entry name" value="Zinc/RING finger domain, C3HC4 (zinc finger)"/>
    <property type="match status" value="1"/>
</dbReference>
<dbReference type="PROSITE" id="PS50143">
    <property type="entry name" value="BIR_REPEAT_2"/>
    <property type="match status" value="4"/>
</dbReference>
<name>A0AAV4Q3T0_9ARAC</name>
<dbReference type="GO" id="GO:0051726">
    <property type="term" value="P:regulation of cell cycle"/>
    <property type="evidence" value="ECO:0007669"/>
    <property type="project" value="TreeGrafter"/>
</dbReference>
<reference evidence="1 2" key="1">
    <citation type="submission" date="2021-06" db="EMBL/GenBank/DDBJ databases">
        <title>Caerostris darwini draft genome.</title>
        <authorList>
            <person name="Kono N."/>
            <person name="Arakawa K."/>
        </authorList>
    </citation>
    <scope>NUCLEOTIDE SEQUENCE [LARGE SCALE GENOMIC DNA]</scope>
</reference>
<dbReference type="Proteomes" id="UP001054837">
    <property type="component" value="Unassembled WGS sequence"/>
</dbReference>
<dbReference type="GO" id="GO:0031398">
    <property type="term" value="P:positive regulation of protein ubiquitination"/>
    <property type="evidence" value="ECO:0007669"/>
    <property type="project" value="TreeGrafter"/>
</dbReference>